<dbReference type="InterPro" id="IPR007423">
    <property type="entry name" value="Sel_put"/>
</dbReference>
<accession>A0A4Y8JZ16</accession>
<dbReference type="RefSeq" id="WP_134423837.1">
    <property type="nucleotide sequence ID" value="NZ_SOHA01000009.1"/>
</dbReference>
<dbReference type="EMBL" id="SOHA01000009">
    <property type="protein sequence ID" value="TFD32295.1"/>
    <property type="molecule type" value="Genomic_DNA"/>
</dbReference>
<protein>
    <submittedName>
        <fullName evidence="1">YbdD/YjiX family protein</fullName>
    </submittedName>
</protein>
<name>A0A4Y8JZ16_9MICO</name>
<gene>
    <name evidence="1" type="ORF">E3T49_04885</name>
</gene>
<organism evidence="1 2">
    <name type="scientific">Cryobacterium cryoconiti</name>
    <dbReference type="NCBI Taxonomy" id="1259239"/>
    <lineage>
        <taxon>Bacteria</taxon>
        <taxon>Bacillati</taxon>
        <taxon>Actinomycetota</taxon>
        <taxon>Actinomycetes</taxon>
        <taxon>Micrococcales</taxon>
        <taxon>Microbacteriaceae</taxon>
        <taxon>Cryobacterium</taxon>
    </lineage>
</organism>
<sequence>MSLLAGVREGAKGFAWFMRGVMGEDAYDKYKAHHDALDDAHEHSVHDPDAAACGRPVMMTEREFWRDQTDRQDVNPQGRCC</sequence>
<evidence type="ECO:0000313" key="1">
    <source>
        <dbReference type="EMBL" id="TFD32295.1"/>
    </source>
</evidence>
<evidence type="ECO:0000313" key="2">
    <source>
        <dbReference type="Proteomes" id="UP000297472"/>
    </source>
</evidence>
<keyword evidence="2" id="KW-1185">Reference proteome</keyword>
<comment type="caution">
    <text evidence="1">The sequence shown here is derived from an EMBL/GenBank/DDBJ whole genome shotgun (WGS) entry which is preliminary data.</text>
</comment>
<reference evidence="1 2" key="1">
    <citation type="submission" date="2019-03" db="EMBL/GenBank/DDBJ databases">
        <title>Genomics of glacier-inhabiting Cryobacterium strains.</title>
        <authorList>
            <person name="Liu Q."/>
            <person name="Xin Y.-H."/>
        </authorList>
    </citation>
    <scope>NUCLEOTIDE SEQUENCE [LARGE SCALE GENOMIC DNA]</scope>
    <source>
        <strain evidence="1 2">TMT1-51</strain>
    </source>
</reference>
<proteinExistence type="predicted"/>
<dbReference type="Proteomes" id="UP000297472">
    <property type="component" value="Unassembled WGS sequence"/>
</dbReference>
<dbReference type="AlphaFoldDB" id="A0A4Y8JZ16"/>
<dbReference type="Pfam" id="PF04328">
    <property type="entry name" value="Sel_put"/>
    <property type="match status" value="1"/>
</dbReference>
<dbReference type="OrthoDB" id="3541280at2"/>